<accession>A0A8S9J0D8</accession>
<proteinExistence type="predicted"/>
<comment type="caution">
    <text evidence="1">The sequence shown here is derived from an EMBL/GenBank/DDBJ whole genome shotgun (WGS) entry which is preliminary data.</text>
</comment>
<name>A0A8S9J0D8_BRACR</name>
<evidence type="ECO:0000313" key="1">
    <source>
        <dbReference type="EMBL" id="KAF2575850.1"/>
    </source>
</evidence>
<dbReference type="AlphaFoldDB" id="A0A8S9J0D8"/>
<evidence type="ECO:0000313" key="3">
    <source>
        <dbReference type="Proteomes" id="UP000266723"/>
    </source>
</evidence>
<sequence length="76" mass="8763">MILRRWNPGIRAGDWVDSIYGDHNKDYGNQGFYLVRFGRDPGIGKGICGSLRKLKIWVQGRWSLDAIEIDLRMVVI</sequence>
<dbReference type="EMBL" id="QGKY02001015">
    <property type="protein sequence ID" value="KAF2575850.1"/>
    <property type="molecule type" value="Genomic_DNA"/>
</dbReference>
<reference evidence="2" key="2">
    <citation type="submission" date="2019-12" db="EMBL/GenBank/DDBJ databases">
        <authorList>
            <person name="Studholme D.J."/>
            <person name="Sarris P."/>
        </authorList>
    </citation>
    <scope>NUCLEOTIDE SEQUENCE</scope>
    <source>
        <strain evidence="2">PFS-1207/04</strain>
        <tissue evidence="2">Leaf</tissue>
    </source>
</reference>
<dbReference type="EMBL" id="QGKV02000759">
    <property type="protein sequence ID" value="KAF3565062.1"/>
    <property type="molecule type" value="Genomic_DNA"/>
</dbReference>
<keyword evidence="3" id="KW-1185">Reference proteome</keyword>
<evidence type="ECO:0000313" key="2">
    <source>
        <dbReference type="EMBL" id="KAF3565062.1"/>
    </source>
</evidence>
<organism evidence="1">
    <name type="scientific">Brassica cretica</name>
    <name type="common">Mustard</name>
    <dbReference type="NCBI Taxonomy" id="69181"/>
    <lineage>
        <taxon>Eukaryota</taxon>
        <taxon>Viridiplantae</taxon>
        <taxon>Streptophyta</taxon>
        <taxon>Embryophyta</taxon>
        <taxon>Tracheophyta</taxon>
        <taxon>Spermatophyta</taxon>
        <taxon>Magnoliopsida</taxon>
        <taxon>eudicotyledons</taxon>
        <taxon>Gunneridae</taxon>
        <taxon>Pentapetalae</taxon>
        <taxon>rosids</taxon>
        <taxon>malvids</taxon>
        <taxon>Brassicales</taxon>
        <taxon>Brassicaceae</taxon>
        <taxon>Brassiceae</taxon>
        <taxon>Brassica</taxon>
    </lineage>
</organism>
<protein>
    <submittedName>
        <fullName evidence="1">Uncharacterized protein</fullName>
    </submittedName>
</protein>
<gene>
    <name evidence="2" type="ORF">DY000_02014773</name>
    <name evidence="1" type="ORF">F2Q70_00003082</name>
</gene>
<reference evidence="1" key="1">
    <citation type="submission" date="2019-12" db="EMBL/GenBank/DDBJ databases">
        <title>Genome sequencing and annotation of Brassica cretica.</title>
        <authorList>
            <person name="Studholme D.J."/>
            <person name="Sarris P.F."/>
        </authorList>
    </citation>
    <scope>NUCLEOTIDE SEQUENCE</scope>
    <source>
        <strain evidence="1">PFS-102/07</strain>
        <tissue evidence="1">Leaf</tissue>
    </source>
</reference>
<dbReference type="Proteomes" id="UP000266723">
    <property type="component" value="Unassembled WGS sequence"/>
</dbReference>
<reference evidence="2 3" key="3">
    <citation type="journal article" date="2020" name="BMC Genomics">
        <title>Intraspecific diversification of the crop wild relative Brassica cretica Lam. using demographic model selection.</title>
        <authorList>
            <person name="Kioukis A."/>
            <person name="Michalopoulou V.A."/>
            <person name="Briers L."/>
            <person name="Pirintsos S."/>
            <person name="Studholme D.J."/>
            <person name="Pavlidis P."/>
            <person name="Sarris P.F."/>
        </authorList>
    </citation>
    <scope>NUCLEOTIDE SEQUENCE [LARGE SCALE GENOMIC DNA]</scope>
    <source>
        <strain evidence="3">cv. PFS-1207/04</strain>
        <strain evidence="2">PFS-1207/04</strain>
    </source>
</reference>